<keyword evidence="1" id="KW-0472">Membrane</keyword>
<feature type="transmembrane region" description="Helical" evidence="1">
    <location>
        <begin position="152"/>
        <end position="176"/>
    </location>
</feature>
<accession>A0ABY3S0Y9</accession>
<feature type="transmembrane region" description="Helical" evidence="1">
    <location>
        <begin position="215"/>
        <end position="244"/>
    </location>
</feature>
<dbReference type="Pfam" id="PF10997">
    <property type="entry name" value="Amj"/>
    <property type="match status" value="1"/>
</dbReference>
<dbReference type="InterPro" id="IPR021260">
    <property type="entry name" value="Amj"/>
</dbReference>
<dbReference type="RefSeq" id="WP_231826864.1">
    <property type="nucleotide sequence ID" value="NZ_CP087880.1"/>
</dbReference>
<evidence type="ECO:0000256" key="1">
    <source>
        <dbReference type="SAM" id="Phobius"/>
    </source>
</evidence>
<keyword evidence="1" id="KW-1133">Transmembrane helix</keyword>
<evidence type="ECO:0000313" key="2">
    <source>
        <dbReference type="EMBL" id="UGS39898.1"/>
    </source>
</evidence>
<feature type="transmembrane region" description="Helical" evidence="1">
    <location>
        <begin position="182"/>
        <end position="203"/>
    </location>
</feature>
<keyword evidence="3" id="KW-1185">Reference proteome</keyword>
<name>A0ABY3S0Y9_9ENTR</name>
<evidence type="ECO:0000313" key="3">
    <source>
        <dbReference type="Proteomes" id="UP001199659"/>
    </source>
</evidence>
<protein>
    <submittedName>
        <fullName evidence="2">Lipid II flippase Amj</fullName>
    </submittedName>
</protein>
<feature type="transmembrane region" description="Helical" evidence="1">
    <location>
        <begin position="75"/>
        <end position="99"/>
    </location>
</feature>
<gene>
    <name evidence="2" type="primary">amj</name>
    <name evidence="2" type="ORF">G163CM_05830</name>
</gene>
<proteinExistence type="predicted"/>
<organism evidence="2 3">
    <name type="scientific">Pseudocitrobacter corydidari</name>
    <dbReference type="NCBI Taxonomy" id="2891570"/>
    <lineage>
        <taxon>Bacteria</taxon>
        <taxon>Pseudomonadati</taxon>
        <taxon>Pseudomonadota</taxon>
        <taxon>Gammaproteobacteria</taxon>
        <taxon>Enterobacterales</taxon>
        <taxon>Enterobacteriaceae</taxon>
        <taxon>Pseudocitrobacter</taxon>
    </lineage>
</organism>
<feature type="transmembrane region" description="Helical" evidence="1">
    <location>
        <begin position="6"/>
        <end position="27"/>
    </location>
</feature>
<sequence length="248" mass="28538">MNLILNNWYLYVIPFLYGMMLLIEFISQYSRVAGYFIDKNAIAYSLQNTTFTLTRFFSVLLMPLIGLMVDSGYTPSIFIVCVLLSFYFAAILGGGVYFLRKPICNFYIRFIINYVNGRGIFHSFFRSISNSKVEGIKVDISDIDNFKVDYKYFFIACFVYSIHAIGIFMTFYFALISPSHKIMITQMSGVINAFATLLLTFKIDPALSVAIERRYNFISAFMSIFYARIFVFSVIAPAIFLLLYKATV</sequence>
<dbReference type="Proteomes" id="UP001199659">
    <property type="component" value="Chromosome"/>
</dbReference>
<reference evidence="2 3" key="1">
    <citation type="journal article" date="2022" name="Int. J. Syst. Evol. Microbiol.">
        <title>Pseudocitrobacter corydidari sp. nov., isolated from the Asian emerald cockroach Corydidarum magnifica.</title>
        <authorList>
            <person name="Guzman J."/>
            <person name="Poehlein A."/>
            <person name="Glaeser S.P."/>
            <person name="Schwengers O."/>
            <person name="Blom J."/>
            <person name="Hollensteiner J."/>
            <person name="Kampfer P."/>
            <person name="Vilcinskas A."/>
        </authorList>
    </citation>
    <scope>NUCLEOTIDE SEQUENCE [LARGE SCALE GENOMIC DNA]</scope>
    <source>
        <strain evidence="2">G163CM</strain>
    </source>
</reference>
<dbReference type="EMBL" id="CP087880">
    <property type="protein sequence ID" value="UGS39898.1"/>
    <property type="molecule type" value="Genomic_DNA"/>
</dbReference>
<keyword evidence="1" id="KW-0812">Transmembrane</keyword>